<evidence type="ECO:0000313" key="3">
    <source>
        <dbReference type="EMBL" id="GGJ85690.1"/>
    </source>
</evidence>
<gene>
    <name evidence="3" type="ORF">GCM10008939_31960</name>
</gene>
<dbReference type="InterPro" id="IPR000192">
    <property type="entry name" value="Aminotrans_V_dom"/>
</dbReference>
<keyword evidence="3" id="KW-0032">Aminotransferase</keyword>
<evidence type="ECO:0000256" key="1">
    <source>
        <dbReference type="ARBA" id="ARBA00022898"/>
    </source>
</evidence>
<dbReference type="GO" id="GO:0008483">
    <property type="term" value="F:transaminase activity"/>
    <property type="evidence" value="ECO:0007669"/>
    <property type="project" value="UniProtKB-KW"/>
</dbReference>
<organism evidence="3 4">
    <name type="scientific">Deinococcus aquiradiocola</name>
    <dbReference type="NCBI Taxonomy" id="393059"/>
    <lineage>
        <taxon>Bacteria</taxon>
        <taxon>Thermotogati</taxon>
        <taxon>Deinococcota</taxon>
        <taxon>Deinococci</taxon>
        <taxon>Deinococcales</taxon>
        <taxon>Deinococcaceae</taxon>
        <taxon>Deinococcus</taxon>
    </lineage>
</organism>
<dbReference type="Gene3D" id="3.40.640.10">
    <property type="entry name" value="Type I PLP-dependent aspartate aminotransferase-like (Major domain)"/>
    <property type="match status" value="1"/>
</dbReference>
<dbReference type="InterPro" id="IPR015422">
    <property type="entry name" value="PyrdxlP-dep_Trfase_small"/>
</dbReference>
<sequence length="549" mass="60019">MEGMTAALNATTDAFAWVRAQLIGEGSAIRTPFGTRRLVYADYIASGRALRWVEDTLTERVMPLYANTHTEDSRSGAQTTALAHQASEYIKSQLGADDTCKLVFCGSGSTAAVRRLQDILGLSVPSQHRDRLLGALPREQRPVVFVGPYEHHSNEVSWRESLAEVVELPLCERGHLDLDALLSALKDPAYLGRPRIGSFSAASNVTGLLTDTRSVARMLHAHGALAFFDFAASGPYVQIDMKPGRPDGYDAVFLSPHKFVGGPGTPGLLCFQQHLYHLVTPSTAGGGTVRFVSRQGHAFVDDIEAREDAGTPAIRGKIRTALAFRVKETLTPARIMEREHALVTQAIARLRGNPRLHLLGNLDSPRLSVLSFLVRTGAGRYLHPRLAVRLLNDLFGIQARGGCACAGPYGHALLDISDETSLRYQTCILSDLEGLKPGWTRLNFAPWTDAAELQYLLTAIEFVAEHGEKFVPMYTFDWRTGAWSHPADADLPVPDLFDLPLPAPTPGESREDAWTAALQDAHALLNTLQQGPARALPQDVPDDLVYFAY</sequence>
<accession>A0A917UU49</accession>
<evidence type="ECO:0000259" key="2">
    <source>
        <dbReference type="Pfam" id="PF00266"/>
    </source>
</evidence>
<dbReference type="Gene3D" id="3.90.1150.10">
    <property type="entry name" value="Aspartate Aminotransferase, domain 1"/>
    <property type="match status" value="1"/>
</dbReference>
<dbReference type="PANTHER" id="PTHR43586">
    <property type="entry name" value="CYSTEINE DESULFURASE"/>
    <property type="match status" value="1"/>
</dbReference>
<comment type="caution">
    <text evidence="3">The sequence shown here is derived from an EMBL/GenBank/DDBJ whole genome shotgun (WGS) entry which is preliminary data.</text>
</comment>
<dbReference type="AlphaFoldDB" id="A0A917UU49"/>
<dbReference type="Pfam" id="PF00266">
    <property type="entry name" value="Aminotran_5"/>
    <property type="match status" value="1"/>
</dbReference>
<feature type="domain" description="Aminotransferase class V" evidence="2">
    <location>
        <begin position="39"/>
        <end position="412"/>
    </location>
</feature>
<dbReference type="InterPro" id="IPR015421">
    <property type="entry name" value="PyrdxlP-dep_Trfase_major"/>
</dbReference>
<evidence type="ECO:0000313" key="4">
    <source>
        <dbReference type="Proteomes" id="UP000635726"/>
    </source>
</evidence>
<dbReference type="Proteomes" id="UP000635726">
    <property type="component" value="Unassembled WGS sequence"/>
</dbReference>
<dbReference type="SUPFAM" id="SSF53383">
    <property type="entry name" value="PLP-dependent transferases"/>
    <property type="match status" value="1"/>
</dbReference>
<protein>
    <submittedName>
        <fullName evidence="3">Aminotransferase</fullName>
    </submittedName>
</protein>
<keyword evidence="4" id="KW-1185">Reference proteome</keyword>
<reference evidence="3" key="2">
    <citation type="submission" date="2020-09" db="EMBL/GenBank/DDBJ databases">
        <authorList>
            <person name="Sun Q."/>
            <person name="Ohkuma M."/>
        </authorList>
    </citation>
    <scope>NUCLEOTIDE SEQUENCE</scope>
    <source>
        <strain evidence="3">JCM 14371</strain>
    </source>
</reference>
<dbReference type="EMBL" id="BMOE01000014">
    <property type="protein sequence ID" value="GGJ85690.1"/>
    <property type="molecule type" value="Genomic_DNA"/>
</dbReference>
<keyword evidence="1" id="KW-0663">Pyridoxal phosphate</keyword>
<reference evidence="3" key="1">
    <citation type="journal article" date="2014" name="Int. J. Syst. Evol. Microbiol.">
        <title>Complete genome sequence of Corynebacterium casei LMG S-19264T (=DSM 44701T), isolated from a smear-ripened cheese.</title>
        <authorList>
            <consortium name="US DOE Joint Genome Institute (JGI-PGF)"/>
            <person name="Walter F."/>
            <person name="Albersmeier A."/>
            <person name="Kalinowski J."/>
            <person name="Ruckert C."/>
        </authorList>
    </citation>
    <scope>NUCLEOTIDE SEQUENCE</scope>
    <source>
        <strain evidence="3">JCM 14371</strain>
    </source>
</reference>
<name>A0A917UU49_9DEIO</name>
<proteinExistence type="predicted"/>
<dbReference type="InterPro" id="IPR015424">
    <property type="entry name" value="PyrdxlP-dep_Trfase"/>
</dbReference>
<keyword evidence="3" id="KW-0808">Transferase</keyword>
<dbReference type="PANTHER" id="PTHR43586:SF8">
    <property type="entry name" value="CYSTEINE DESULFURASE 1, CHLOROPLASTIC"/>
    <property type="match status" value="1"/>
</dbReference>